<reference evidence="3 4" key="2">
    <citation type="submission" date="2017-02" db="EMBL/GenBank/DDBJ databases">
        <title>Draft genome sequence of Streptomyces phaeoluteigriseus type strain DSM41896.</title>
        <authorList>
            <person name="Salih T.S."/>
            <person name="Algora Gallardo L."/>
            <person name="Melo Santos T."/>
            <person name="Filgueira Martinez S."/>
            <person name="Herron P.R."/>
        </authorList>
    </citation>
    <scope>NUCLEOTIDE SEQUENCE [LARGE SCALE GENOMIC DNA]</scope>
    <source>
        <strain evidence="3 4">DSM 41896</strain>
    </source>
</reference>
<dbReference type="OrthoDB" id="9833246at2"/>
<name>A0A1V6MV78_9ACTN</name>
<dbReference type="EMBL" id="MPOH02000009">
    <property type="protein sequence ID" value="OQD56206.1"/>
    <property type="molecule type" value="Genomic_DNA"/>
</dbReference>
<sequence>MQVQQTDRMSTAVRAARELAASQGSPELFTIHLLTVLSAQNDSTFSALLVANDVDLKAFHEFSANRSRQMIPPTSRKSADAIRPSGEHASLLEDAAVEMAEIGDSRLGTEHVLLAALKYRPGKGAWAVFGLSYPPVRKSLDAIRKNTAV</sequence>
<dbReference type="SUPFAM" id="SSF81923">
    <property type="entry name" value="Double Clp-N motif"/>
    <property type="match status" value="1"/>
</dbReference>
<evidence type="ECO:0000313" key="4">
    <source>
        <dbReference type="Proteomes" id="UP000184286"/>
    </source>
</evidence>
<evidence type="ECO:0000313" key="3">
    <source>
        <dbReference type="EMBL" id="OQD56206.1"/>
    </source>
</evidence>
<accession>A0A1V6MV78</accession>
<evidence type="ECO:0000259" key="2">
    <source>
        <dbReference type="PROSITE" id="PS51903"/>
    </source>
</evidence>
<dbReference type="STRING" id="114686.BM536_007735"/>
<feature type="domain" description="Clp R" evidence="2">
    <location>
        <begin position="1"/>
        <end position="146"/>
    </location>
</feature>
<dbReference type="AlphaFoldDB" id="A0A1V6MV78"/>
<evidence type="ECO:0000256" key="1">
    <source>
        <dbReference type="PROSITE-ProRule" id="PRU01251"/>
    </source>
</evidence>
<keyword evidence="1" id="KW-0677">Repeat</keyword>
<dbReference type="RefSeq" id="WP_073497240.1">
    <property type="nucleotide sequence ID" value="NZ_MPOH02000009.1"/>
</dbReference>
<organism evidence="3 4">
    <name type="scientific">Streptomyces phaeoluteigriseus</name>
    <dbReference type="NCBI Taxonomy" id="114686"/>
    <lineage>
        <taxon>Bacteria</taxon>
        <taxon>Bacillati</taxon>
        <taxon>Actinomycetota</taxon>
        <taxon>Actinomycetes</taxon>
        <taxon>Kitasatosporales</taxon>
        <taxon>Streptomycetaceae</taxon>
        <taxon>Streptomyces</taxon>
        <taxon>Streptomyces aurantiacus group</taxon>
    </lineage>
</organism>
<dbReference type="InterPro" id="IPR004176">
    <property type="entry name" value="Clp_R_N"/>
</dbReference>
<dbReference type="InterPro" id="IPR036628">
    <property type="entry name" value="Clp_N_dom_sf"/>
</dbReference>
<dbReference type="Pfam" id="PF02861">
    <property type="entry name" value="Clp_N"/>
    <property type="match status" value="1"/>
</dbReference>
<comment type="caution">
    <text evidence="3">The sequence shown here is derived from an EMBL/GenBank/DDBJ whole genome shotgun (WGS) entry which is preliminary data.</text>
</comment>
<protein>
    <recommendedName>
        <fullName evidence="2">Clp R domain-containing protein</fullName>
    </recommendedName>
</protein>
<dbReference type="Proteomes" id="UP000184286">
    <property type="component" value="Unassembled WGS sequence"/>
</dbReference>
<reference evidence="4" key="1">
    <citation type="submission" date="2016-11" db="EMBL/GenBank/DDBJ databases">
        <authorList>
            <person name="Schniete J.K."/>
            <person name="Salih T."/>
            <person name="Algora Gallardo L."/>
            <person name="Martinez Fernandez S."/>
            <person name="Herron P.R."/>
        </authorList>
    </citation>
    <scope>NUCLEOTIDE SEQUENCE [LARGE SCALE GENOMIC DNA]</scope>
    <source>
        <strain evidence="4">DSM 41896</strain>
    </source>
</reference>
<gene>
    <name evidence="3" type="ORF">BM536_007735</name>
</gene>
<proteinExistence type="predicted"/>
<dbReference type="Gene3D" id="1.10.1780.10">
    <property type="entry name" value="Clp, N-terminal domain"/>
    <property type="match status" value="1"/>
</dbReference>
<dbReference type="PROSITE" id="PS51903">
    <property type="entry name" value="CLP_R"/>
    <property type="match status" value="1"/>
</dbReference>